<dbReference type="PANTHER" id="PTHR30469">
    <property type="entry name" value="MULTIDRUG RESISTANCE PROTEIN MDTA"/>
    <property type="match status" value="1"/>
</dbReference>
<protein>
    <submittedName>
        <fullName evidence="2">RND transporter</fullName>
    </submittedName>
</protein>
<dbReference type="PANTHER" id="PTHR30469:SF15">
    <property type="entry name" value="HLYD FAMILY OF SECRETION PROTEINS"/>
    <property type="match status" value="1"/>
</dbReference>
<dbReference type="RefSeq" id="WP_077278491.1">
    <property type="nucleotide sequence ID" value="NZ_MVBK01000040.1"/>
</dbReference>
<sequence>MTLPRPFRALLPLLILAAGITGFLILRATAPESPPMEVAERVWRVDSEVVSPQTLSPALQLYGHVTTPRTANLRAAVEADVRDTPAEEGRMVAADDVLVRLDERETALQVMQREADLADIRAQITAERLRHVRDREALGHDEALLELTARNVDRARDLLARDAGSLSALDDARRAYEQQALAVNTRRLALEDFDARMAQLAAREQRAEAQLEDARLNLERTRVRAPFDGRIARLAVAPGDRVRVGDVLVTLFDARALEVRARIPALYLPMVRTALEAGETLTARGEIDRAEVRMELTRLAGEAPATGAGVEGLFRIVEGGEHAPLGRFLTVRLTLPEQADVIALPFEALYGTDRVYREEEGRMRALTVDRRGEWIDAEGRERVLVHSPGIRDGDRLVTTRLPNAVDGLRIETDVD</sequence>
<dbReference type="SUPFAM" id="SSF111369">
    <property type="entry name" value="HlyD-like secretion proteins"/>
    <property type="match status" value="1"/>
</dbReference>
<dbReference type="GO" id="GO:1990281">
    <property type="term" value="C:efflux pump complex"/>
    <property type="evidence" value="ECO:0007669"/>
    <property type="project" value="TreeGrafter"/>
</dbReference>
<keyword evidence="3" id="KW-1185">Reference proteome</keyword>
<organism evidence="2 3">
    <name type="scientific">Thioalkalivibrio denitrificans</name>
    <dbReference type="NCBI Taxonomy" id="108003"/>
    <lineage>
        <taxon>Bacteria</taxon>
        <taxon>Pseudomonadati</taxon>
        <taxon>Pseudomonadota</taxon>
        <taxon>Gammaproteobacteria</taxon>
        <taxon>Chromatiales</taxon>
        <taxon>Ectothiorhodospiraceae</taxon>
        <taxon>Thioalkalivibrio</taxon>
    </lineage>
</organism>
<dbReference type="STRING" id="108003.B1C78_07280"/>
<gene>
    <name evidence="2" type="ORF">B1C78_07280</name>
</gene>
<dbReference type="Gene3D" id="2.40.30.170">
    <property type="match status" value="1"/>
</dbReference>
<evidence type="ECO:0000313" key="2">
    <source>
        <dbReference type="EMBL" id="OOG25212.1"/>
    </source>
</evidence>
<dbReference type="OrthoDB" id="8524475at2"/>
<dbReference type="Proteomes" id="UP000189462">
    <property type="component" value="Unassembled WGS sequence"/>
</dbReference>
<accession>A0A1V3NK42</accession>
<feature type="coiled-coil region" evidence="1">
    <location>
        <begin position="190"/>
        <end position="224"/>
    </location>
</feature>
<reference evidence="2 3" key="1">
    <citation type="submission" date="2017-02" db="EMBL/GenBank/DDBJ databases">
        <title>Genomic diversity within the haloalkaliphilic genus Thioalkalivibrio.</title>
        <authorList>
            <person name="Ahn A.-C."/>
            <person name="Meier-Kolthoff J."/>
            <person name="Overmars L."/>
            <person name="Richter M."/>
            <person name="Woyke T."/>
            <person name="Sorokin D.Y."/>
            <person name="Muyzer G."/>
        </authorList>
    </citation>
    <scope>NUCLEOTIDE SEQUENCE [LARGE SCALE GENOMIC DNA]</scope>
    <source>
        <strain evidence="2 3">ALJD</strain>
    </source>
</reference>
<proteinExistence type="predicted"/>
<name>A0A1V3NK42_9GAMM</name>
<dbReference type="GO" id="GO:0015562">
    <property type="term" value="F:efflux transmembrane transporter activity"/>
    <property type="evidence" value="ECO:0007669"/>
    <property type="project" value="TreeGrafter"/>
</dbReference>
<dbReference type="EMBL" id="MVBK01000040">
    <property type="protein sequence ID" value="OOG25212.1"/>
    <property type="molecule type" value="Genomic_DNA"/>
</dbReference>
<evidence type="ECO:0000256" key="1">
    <source>
        <dbReference type="SAM" id="Coils"/>
    </source>
</evidence>
<dbReference type="AlphaFoldDB" id="A0A1V3NK42"/>
<evidence type="ECO:0000313" key="3">
    <source>
        <dbReference type="Proteomes" id="UP000189462"/>
    </source>
</evidence>
<keyword evidence="1" id="KW-0175">Coiled coil</keyword>
<dbReference type="Gene3D" id="2.40.50.100">
    <property type="match status" value="1"/>
</dbReference>
<dbReference type="Gene3D" id="1.10.287.470">
    <property type="entry name" value="Helix hairpin bin"/>
    <property type="match status" value="1"/>
</dbReference>
<comment type="caution">
    <text evidence="2">The sequence shown here is derived from an EMBL/GenBank/DDBJ whole genome shotgun (WGS) entry which is preliminary data.</text>
</comment>